<accession>A0A1H3QKG6</accession>
<evidence type="ECO:0000313" key="7">
    <source>
        <dbReference type="Proteomes" id="UP000199632"/>
    </source>
</evidence>
<dbReference type="CDD" id="cd16917">
    <property type="entry name" value="HATPase_UhpB-NarQ-NarX-like"/>
    <property type="match status" value="1"/>
</dbReference>
<keyword evidence="4" id="KW-1133">Transmembrane helix</keyword>
<keyword evidence="4" id="KW-0472">Membrane</keyword>
<feature type="transmembrane region" description="Helical" evidence="4">
    <location>
        <begin position="111"/>
        <end position="130"/>
    </location>
</feature>
<keyword evidence="1" id="KW-0808">Transferase</keyword>
<dbReference type="PANTHER" id="PTHR24421:SF63">
    <property type="entry name" value="SENSOR HISTIDINE KINASE DESK"/>
    <property type="match status" value="1"/>
</dbReference>
<name>A0A1H3QKG6_9ACTN</name>
<feature type="transmembrane region" description="Helical" evidence="4">
    <location>
        <begin position="357"/>
        <end position="377"/>
    </location>
</feature>
<evidence type="ECO:0000256" key="4">
    <source>
        <dbReference type="SAM" id="Phobius"/>
    </source>
</evidence>
<keyword evidence="4" id="KW-0812">Transmembrane</keyword>
<evidence type="ECO:0000313" key="6">
    <source>
        <dbReference type="EMBL" id="SDZ13179.1"/>
    </source>
</evidence>
<protein>
    <submittedName>
        <fullName evidence="6">Two-component system, NarL family, sensor histidine kinase DesK</fullName>
    </submittedName>
</protein>
<evidence type="ECO:0000256" key="2">
    <source>
        <dbReference type="ARBA" id="ARBA00022777"/>
    </source>
</evidence>
<gene>
    <name evidence="6" type="ORF">SAMN05421684_2896</name>
</gene>
<dbReference type="Gene3D" id="1.20.5.1930">
    <property type="match status" value="1"/>
</dbReference>
<dbReference type="AlphaFoldDB" id="A0A1H3QKG6"/>
<dbReference type="InterPro" id="IPR036890">
    <property type="entry name" value="HATPase_C_sf"/>
</dbReference>
<feature type="transmembrane region" description="Helical" evidence="4">
    <location>
        <begin position="285"/>
        <end position="303"/>
    </location>
</feature>
<dbReference type="GO" id="GO:0046983">
    <property type="term" value="F:protein dimerization activity"/>
    <property type="evidence" value="ECO:0007669"/>
    <property type="project" value="InterPro"/>
</dbReference>
<evidence type="ECO:0000256" key="3">
    <source>
        <dbReference type="ARBA" id="ARBA00023012"/>
    </source>
</evidence>
<dbReference type="GO" id="GO:0000155">
    <property type="term" value="F:phosphorelay sensor kinase activity"/>
    <property type="evidence" value="ECO:0007669"/>
    <property type="project" value="InterPro"/>
</dbReference>
<keyword evidence="7" id="KW-1185">Reference proteome</keyword>
<dbReference type="EMBL" id="FNQB01000002">
    <property type="protein sequence ID" value="SDZ13179.1"/>
    <property type="molecule type" value="Genomic_DNA"/>
</dbReference>
<dbReference type="Proteomes" id="UP000199632">
    <property type="component" value="Unassembled WGS sequence"/>
</dbReference>
<dbReference type="Pfam" id="PF07730">
    <property type="entry name" value="HisKA_3"/>
    <property type="match status" value="1"/>
</dbReference>
<dbReference type="InterPro" id="IPR050482">
    <property type="entry name" value="Sensor_HK_TwoCompSys"/>
</dbReference>
<evidence type="ECO:0000259" key="5">
    <source>
        <dbReference type="Pfam" id="PF07730"/>
    </source>
</evidence>
<sequence length="650" mass="68973">MSTHPELRLARFAAAALAVGFGFGGLVGIIDSDQPAAHRLVAVALLGALVALHLRTCVRPADGSRPAAWRAAIAIQALLTGVGMIWFADTWYGNSGFLAAALLLLIRPPRLAWTGFGLVVVVQFAAALPVRPTVGEALYLAVGHTAFVGIALYAVARLADLVTDLHETRLALAATEVARQRLAFGRELNDRVGASMRRLIRHGEAILARPDTPLDLGQALTMARAALNDARSVAHGHRDQEVVPRHPAADLGTVGVAAVGALAVVLMIVPTAVRWAARVGLSGGEVVLLAAALTAFVACYLRGCLPLRDGARPRWWPAVLFAAAVLAVAPLAVFPFTVWHVAYFLPGLTLVLLRGPVRWLVSVPLICLDAVLFWWDANLGDPTVLGLAYEAVWSGERALLVFALANMAGLTARLVTARAELARAAAVHERLRFARDLHDLFGFGLSVLVLKNELALRLAGRDAGRARAELAEGIGVARQSLAELESVAVGYQAMTVDTEARTARTVLTDAGIEVSGDVVPGPLDARTDTVLAIVLREGVTNLLRHSAARRCTLEVERTATEVRLRIVNDGVGHVGETLPGMGLESLRGRVGALGGRLTAQADGDRFRLVASVPLEPALVGRDADGVDPVARVESGDRRREVVAHRTHAEE</sequence>
<dbReference type="GO" id="GO:0016020">
    <property type="term" value="C:membrane"/>
    <property type="evidence" value="ECO:0007669"/>
    <property type="project" value="InterPro"/>
</dbReference>
<dbReference type="InterPro" id="IPR011712">
    <property type="entry name" value="Sig_transdc_His_kin_sub3_dim/P"/>
</dbReference>
<feature type="transmembrane region" description="Helical" evidence="4">
    <location>
        <begin position="36"/>
        <end position="55"/>
    </location>
</feature>
<evidence type="ECO:0000256" key="1">
    <source>
        <dbReference type="ARBA" id="ARBA00022679"/>
    </source>
</evidence>
<dbReference type="SUPFAM" id="SSF55874">
    <property type="entry name" value="ATPase domain of HSP90 chaperone/DNA topoisomerase II/histidine kinase"/>
    <property type="match status" value="1"/>
</dbReference>
<dbReference type="OrthoDB" id="5241784at2"/>
<feature type="transmembrane region" description="Helical" evidence="4">
    <location>
        <begin position="12"/>
        <end position="30"/>
    </location>
</feature>
<feature type="transmembrane region" description="Helical" evidence="4">
    <location>
        <begin position="251"/>
        <end position="273"/>
    </location>
</feature>
<proteinExistence type="predicted"/>
<feature type="domain" description="Signal transduction histidine kinase subgroup 3 dimerisation and phosphoacceptor" evidence="5">
    <location>
        <begin position="429"/>
        <end position="488"/>
    </location>
</feature>
<dbReference type="Gene3D" id="3.30.565.10">
    <property type="entry name" value="Histidine kinase-like ATPase, C-terminal domain"/>
    <property type="match status" value="1"/>
</dbReference>
<reference evidence="7" key="1">
    <citation type="submission" date="2016-10" db="EMBL/GenBank/DDBJ databases">
        <authorList>
            <person name="Varghese N."/>
            <person name="Submissions S."/>
        </authorList>
    </citation>
    <scope>NUCLEOTIDE SEQUENCE [LARGE SCALE GENOMIC DNA]</scope>
    <source>
        <strain evidence="7">DSM 44718</strain>
    </source>
</reference>
<dbReference type="PANTHER" id="PTHR24421">
    <property type="entry name" value="NITRATE/NITRITE SENSOR PROTEIN NARX-RELATED"/>
    <property type="match status" value="1"/>
</dbReference>
<feature type="transmembrane region" description="Helical" evidence="4">
    <location>
        <begin position="137"/>
        <end position="156"/>
    </location>
</feature>
<dbReference type="STRING" id="137265.SAMN05421684_2896"/>
<feature type="transmembrane region" description="Helical" evidence="4">
    <location>
        <begin position="67"/>
        <end position="88"/>
    </location>
</feature>
<keyword evidence="3" id="KW-0902">Two-component regulatory system</keyword>
<dbReference type="RefSeq" id="WP_090791558.1">
    <property type="nucleotide sequence ID" value="NZ_BOND01000009.1"/>
</dbReference>
<keyword evidence="2 6" id="KW-0418">Kinase</keyword>
<organism evidence="6 7">
    <name type="scientific">Asanoa ishikariensis</name>
    <dbReference type="NCBI Taxonomy" id="137265"/>
    <lineage>
        <taxon>Bacteria</taxon>
        <taxon>Bacillati</taxon>
        <taxon>Actinomycetota</taxon>
        <taxon>Actinomycetes</taxon>
        <taxon>Micromonosporales</taxon>
        <taxon>Micromonosporaceae</taxon>
        <taxon>Asanoa</taxon>
    </lineage>
</organism>
<feature type="transmembrane region" description="Helical" evidence="4">
    <location>
        <begin position="315"/>
        <end position="345"/>
    </location>
</feature>